<reference evidence="4" key="1">
    <citation type="submission" date="2015-07" db="EMBL/GenBank/DDBJ databases">
        <title>Genome sequencing project for genomic taxonomy and phylogenomics of Bacillus-like bacteria.</title>
        <authorList>
            <person name="Liu B."/>
            <person name="Wang J."/>
            <person name="Zhu Y."/>
            <person name="Liu G."/>
            <person name="Chen Q."/>
            <person name="Chen Z."/>
            <person name="Lan J."/>
            <person name="Che J."/>
            <person name="Ge C."/>
            <person name="Shi H."/>
            <person name="Pan Z."/>
            <person name="Liu X."/>
        </authorList>
    </citation>
    <scope>NUCLEOTIDE SEQUENCE [LARGE SCALE GENOMIC DNA]</scope>
    <source>
        <strain evidence="4">DSM 9887</strain>
    </source>
</reference>
<dbReference type="EMBL" id="BJON01000029">
    <property type="protein sequence ID" value="GED72363.1"/>
    <property type="molecule type" value="Genomic_DNA"/>
</dbReference>
<dbReference type="OrthoDB" id="2474397at2"/>
<feature type="transmembrane region" description="Helical" evidence="1">
    <location>
        <begin position="7"/>
        <end position="29"/>
    </location>
</feature>
<evidence type="ECO:0000313" key="5">
    <source>
        <dbReference type="Proteomes" id="UP000319578"/>
    </source>
</evidence>
<dbReference type="Proteomes" id="UP000319578">
    <property type="component" value="Unassembled WGS sequence"/>
</dbReference>
<sequence>MNHFEKVILYILSFILFPIGFITWIISLFNQSQQMKKVGRTALYFSLVSFCLQILIGAANYILYTNVTVQ</sequence>
<keyword evidence="1" id="KW-0812">Transmembrane</keyword>
<keyword evidence="5" id="KW-1185">Reference proteome</keyword>
<keyword evidence="1" id="KW-1133">Transmembrane helix</keyword>
<protein>
    <recommendedName>
        <fullName evidence="6">Group-specific protein</fullName>
    </recommendedName>
</protein>
<reference evidence="3" key="2">
    <citation type="submission" date="2015-07" db="EMBL/GenBank/DDBJ databases">
        <title>MeaNS - Measles Nucleotide Surveillance Program.</title>
        <authorList>
            <person name="Tran T."/>
            <person name="Druce J."/>
        </authorList>
    </citation>
    <scope>NUCLEOTIDE SEQUENCE</scope>
    <source>
        <strain evidence="3">DSM 9887</strain>
    </source>
</reference>
<dbReference type="RefSeq" id="WP_049738005.1">
    <property type="nucleotide sequence ID" value="NZ_BJON01000029.1"/>
</dbReference>
<dbReference type="PATRIC" id="fig|54915.3.peg.7206"/>
<dbReference type="STRING" id="54915.ADS79_08740"/>
<gene>
    <name evidence="3" type="ORF">ADS79_08740</name>
    <name evidence="2" type="ORF">BRE01_60650</name>
</gene>
<evidence type="ECO:0008006" key="6">
    <source>
        <dbReference type="Google" id="ProtNLM"/>
    </source>
</evidence>
<comment type="caution">
    <text evidence="3">The sequence shown here is derived from an EMBL/GenBank/DDBJ whole genome shotgun (WGS) entry which is preliminary data.</text>
</comment>
<evidence type="ECO:0000313" key="3">
    <source>
        <dbReference type="EMBL" id="KNB73991.1"/>
    </source>
</evidence>
<feature type="transmembrane region" description="Helical" evidence="1">
    <location>
        <begin position="41"/>
        <end position="64"/>
    </location>
</feature>
<dbReference type="Proteomes" id="UP000036834">
    <property type="component" value="Unassembled WGS sequence"/>
</dbReference>
<evidence type="ECO:0000313" key="4">
    <source>
        <dbReference type="Proteomes" id="UP000036834"/>
    </source>
</evidence>
<reference evidence="2 5" key="3">
    <citation type="submission" date="2019-06" db="EMBL/GenBank/DDBJ databases">
        <title>Whole genome shotgun sequence of Brevibacillus reuszeri NBRC 15719.</title>
        <authorList>
            <person name="Hosoyama A."/>
            <person name="Uohara A."/>
            <person name="Ohji S."/>
            <person name="Ichikawa N."/>
        </authorList>
    </citation>
    <scope>NUCLEOTIDE SEQUENCE [LARGE SCALE GENOMIC DNA]</scope>
    <source>
        <strain evidence="2 5">NBRC 15719</strain>
    </source>
</reference>
<evidence type="ECO:0000313" key="2">
    <source>
        <dbReference type="EMBL" id="GED72363.1"/>
    </source>
</evidence>
<evidence type="ECO:0000256" key="1">
    <source>
        <dbReference type="SAM" id="Phobius"/>
    </source>
</evidence>
<proteinExistence type="predicted"/>
<dbReference type="EMBL" id="LGIQ01000005">
    <property type="protein sequence ID" value="KNB73991.1"/>
    <property type="molecule type" value="Genomic_DNA"/>
</dbReference>
<dbReference type="AlphaFoldDB" id="A0A0K9YZB0"/>
<organism evidence="3 4">
    <name type="scientific">Brevibacillus reuszeri</name>
    <dbReference type="NCBI Taxonomy" id="54915"/>
    <lineage>
        <taxon>Bacteria</taxon>
        <taxon>Bacillati</taxon>
        <taxon>Bacillota</taxon>
        <taxon>Bacilli</taxon>
        <taxon>Bacillales</taxon>
        <taxon>Paenibacillaceae</taxon>
        <taxon>Brevibacillus</taxon>
    </lineage>
</organism>
<accession>A0A0K9YZB0</accession>
<keyword evidence="1" id="KW-0472">Membrane</keyword>
<name>A0A0K9YZB0_9BACL</name>